<feature type="compositionally biased region" description="Polar residues" evidence="1">
    <location>
        <begin position="7"/>
        <end position="18"/>
    </location>
</feature>
<comment type="caution">
    <text evidence="2">The sequence shown here is derived from an EMBL/GenBank/DDBJ whole genome shotgun (WGS) entry which is preliminary data.</text>
</comment>
<reference evidence="2 3" key="1">
    <citation type="journal article" date="2024" name="bioRxiv">
        <title>A reference genome for Trichogramma kaykai: A tiny desert-dwelling parasitoid wasp with competing sex-ratio distorters.</title>
        <authorList>
            <person name="Culotta J."/>
            <person name="Lindsey A.R."/>
        </authorList>
    </citation>
    <scope>NUCLEOTIDE SEQUENCE [LARGE SCALE GENOMIC DNA]</scope>
    <source>
        <strain evidence="2 3">KSX58</strain>
    </source>
</reference>
<name>A0ABD2XRC5_9HYME</name>
<protein>
    <submittedName>
        <fullName evidence="2">Uncharacterized protein</fullName>
    </submittedName>
</protein>
<proteinExistence type="predicted"/>
<evidence type="ECO:0000313" key="3">
    <source>
        <dbReference type="Proteomes" id="UP001627154"/>
    </source>
</evidence>
<accession>A0ABD2XRC5</accession>
<evidence type="ECO:0000313" key="2">
    <source>
        <dbReference type="EMBL" id="KAL3407598.1"/>
    </source>
</evidence>
<keyword evidence="3" id="KW-1185">Reference proteome</keyword>
<evidence type="ECO:0000256" key="1">
    <source>
        <dbReference type="SAM" id="MobiDB-lite"/>
    </source>
</evidence>
<dbReference type="EMBL" id="JBJJXI010000003">
    <property type="protein sequence ID" value="KAL3407598.1"/>
    <property type="molecule type" value="Genomic_DNA"/>
</dbReference>
<gene>
    <name evidence="2" type="ORF">TKK_000277</name>
</gene>
<feature type="region of interest" description="Disordered" evidence="1">
    <location>
        <begin position="1"/>
        <end position="25"/>
    </location>
</feature>
<dbReference type="Proteomes" id="UP001627154">
    <property type="component" value="Unassembled WGS sequence"/>
</dbReference>
<sequence>MAKVRSITDSPCSSTNVGSEPGFSRRTTKVARAFSSALPLGFVSLLPHSVAQALKSPATRCFSSGLVNNVVQQADEFLVEESRRRIDAEDINSSNLRPGVEVTLPRGAQLHRHSTAHPDCRLVVGIRDPDIRWCEGPVLVGQDCHINLQLPHRLQDQVLGGLSVVEVELEDANPLLRHFAPRTNSLASGQPLLNEAWVLASSP</sequence>
<organism evidence="2 3">
    <name type="scientific">Trichogramma kaykai</name>
    <dbReference type="NCBI Taxonomy" id="54128"/>
    <lineage>
        <taxon>Eukaryota</taxon>
        <taxon>Metazoa</taxon>
        <taxon>Ecdysozoa</taxon>
        <taxon>Arthropoda</taxon>
        <taxon>Hexapoda</taxon>
        <taxon>Insecta</taxon>
        <taxon>Pterygota</taxon>
        <taxon>Neoptera</taxon>
        <taxon>Endopterygota</taxon>
        <taxon>Hymenoptera</taxon>
        <taxon>Apocrita</taxon>
        <taxon>Proctotrupomorpha</taxon>
        <taxon>Chalcidoidea</taxon>
        <taxon>Trichogrammatidae</taxon>
        <taxon>Trichogramma</taxon>
    </lineage>
</organism>
<dbReference type="AlphaFoldDB" id="A0ABD2XRC5"/>